<organism evidence="2 3">
    <name type="scientific">Streptomyces xiamenensis</name>
    <dbReference type="NCBI Taxonomy" id="408015"/>
    <lineage>
        <taxon>Bacteria</taxon>
        <taxon>Bacillati</taxon>
        <taxon>Actinomycetota</taxon>
        <taxon>Actinomycetes</taxon>
        <taxon>Kitasatosporales</taxon>
        <taxon>Streptomycetaceae</taxon>
        <taxon>Streptomyces</taxon>
    </lineage>
</organism>
<name>A0A0F7G120_9ACTN</name>
<dbReference type="HOGENOM" id="CLU_085079_0_0_11"/>
<dbReference type="SUPFAM" id="SSF55073">
    <property type="entry name" value="Nucleotide cyclase"/>
    <property type="match status" value="1"/>
</dbReference>
<dbReference type="EMBL" id="CP009922">
    <property type="protein sequence ID" value="AKG46760.1"/>
    <property type="molecule type" value="Genomic_DNA"/>
</dbReference>
<dbReference type="InterPro" id="IPR029787">
    <property type="entry name" value="Nucleotide_cyclase"/>
</dbReference>
<dbReference type="RefSeq" id="WP_030737864.1">
    <property type="nucleotide sequence ID" value="NZ_CP009922.3"/>
</dbReference>
<evidence type="ECO:0000256" key="1">
    <source>
        <dbReference type="SAM" id="MobiDB-lite"/>
    </source>
</evidence>
<accession>A0A0F7G120</accession>
<dbReference type="KEGG" id="sxi:SXIM_53760"/>
<evidence type="ECO:0000313" key="3">
    <source>
        <dbReference type="Proteomes" id="UP000034034"/>
    </source>
</evidence>
<evidence type="ECO:0000313" key="2">
    <source>
        <dbReference type="EMBL" id="AKG46760.1"/>
    </source>
</evidence>
<feature type="region of interest" description="Disordered" evidence="1">
    <location>
        <begin position="193"/>
        <end position="224"/>
    </location>
</feature>
<sequence length="247" mass="26386">MENVPEYRALLAVDIARSAGRGDVALRRIRAALWAALREAFARSGIDREACLYQDLGDGVRVAMPAGTPKASLIHPLAHELSVRLAAHNRLAGPPVQVRVRMALHAGDVHIGPDGTVTGRPLEVLARLLDAAPARDALAVRPEATAALIISQHFHEEVVCQGRPGIDPESFRQVGVREKEFTASAWLHVLGAVTPPATPDEEDAGPTAPDRTARQESREAPKMISEASGHGVIYAVQNGTMHITGTT</sequence>
<reference evidence="2" key="1">
    <citation type="submission" date="2019-08" db="EMBL/GenBank/DDBJ databases">
        <title>Complete genome sequence of a mangrove-derived Streptomyces xiamenensis.</title>
        <authorList>
            <person name="Xu J."/>
        </authorList>
    </citation>
    <scope>NUCLEOTIDE SEQUENCE</scope>
    <source>
        <strain evidence="2">318</strain>
    </source>
</reference>
<dbReference type="Proteomes" id="UP000034034">
    <property type="component" value="Chromosome"/>
</dbReference>
<keyword evidence="3" id="KW-1185">Reference proteome</keyword>
<proteinExistence type="predicted"/>
<dbReference type="Gene3D" id="3.30.70.1230">
    <property type="entry name" value="Nucleotide cyclase"/>
    <property type="match status" value="1"/>
</dbReference>
<gene>
    <name evidence="2" type="ORF">SXIM_53760</name>
</gene>
<dbReference type="PATRIC" id="fig|408015.6.peg.5441"/>
<dbReference type="STRING" id="408015.SXIM_53760"/>
<feature type="compositionally biased region" description="Basic and acidic residues" evidence="1">
    <location>
        <begin position="211"/>
        <end position="221"/>
    </location>
</feature>
<dbReference type="AlphaFoldDB" id="A0A0F7G120"/>
<protein>
    <submittedName>
        <fullName evidence="2">Ntpase-like protein</fullName>
    </submittedName>
</protein>